<proteinExistence type="predicted"/>
<organism evidence="2 3">
    <name type="scientific">Cyphellophora europaea (strain CBS 101466)</name>
    <name type="common">Phialophora europaea</name>
    <dbReference type="NCBI Taxonomy" id="1220924"/>
    <lineage>
        <taxon>Eukaryota</taxon>
        <taxon>Fungi</taxon>
        <taxon>Dikarya</taxon>
        <taxon>Ascomycota</taxon>
        <taxon>Pezizomycotina</taxon>
        <taxon>Eurotiomycetes</taxon>
        <taxon>Chaetothyriomycetidae</taxon>
        <taxon>Chaetothyriales</taxon>
        <taxon>Cyphellophoraceae</taxon>
        <taxon>Cyphellophora</taxon>
    </lineage>
</organism>
<dbReference type="InParanoid" id="W2RLZ3"/>
<accession>W2RLZ3</accession>
<evidence type="ECO:0000313" key="2">
    <source>
        <dbReference type="EMBL" id="ETN36754.1"/>
    </source>
</evidence>
<sequence>MPLSYSIQDHSALFGVGFSTSTHLERLEAAQTFYQVRRDIEKAKTRLASLTAVAFRKRKREFRAKIVKVLCGNHDSQVLATLPALGQHNGSPQRVWHFIVACMTFSEELCKKIQQAGLVEDLPDLFRGIVGHIAVPAETSTAIIETLREICNEHKIQSTNMLLDRLDATENAPAMTASESRNQPPLKRARTEPDGFDATSLWKEIMEIDEEHLERGDAPLVVPLRQIVIQFSEANAHRLETLLGNSPLALACKKSRQWRWERLNDEVAVDPDKQQTSCMIALDTIPAGK</sequence>
<dbReference type="OrthoDB" id="3793606at2759"/>
<feature type="region of interest" description="Disordered" evidence="1">
    <location>
        <begin position="173"/>
        <end position="193"/>
    </location>
</feature>
<evidence type="ECO:0000256" key="1">
    <source>
        <dbReference type="SAM" id="MobiDB-lite"/>
    </source>
</evidence>
<protein>
    <submittedName>
        <fullName evidence="2">Uncharacterized protein</fullName>
    </submittedName>
</protein>
<reference evidence="2 3" key="1">
    <citation type="submission" date="2013-03" db="EMBL/GenBank/DDBJ databases">
        <title>The Genome Sequence of Phialophora europaea CBS 101466.</title>
        <authorList>
            <consortium name="The Broad Institute Genomics Platform"/>
            <person name="Cuomo C."/>
            <person name="de Hoog S."/>
            <person name="Gorbushina A."/>
            <person name="Walker B."/>
            <person name="Young S.K."/>
            <person name="Zeng Q."/>
            <person name="Gargeya S."/>
            <person name="Fitzgerald M."/>
            <person name="Haas B."/>
            <person name="Abouelleil A."/>
            <person name="Allen A.W."/>
            <person name="Alvarado L."/>
            <person name="Arachchi H.M."/>
            <person name="Berlin A.M."/>
            <person name="Chapman S.B."/>
            <person name="Gainer-Dewar J."/>
            <person name="Goldberg J."/>
            <person name="Griggs A."/>
            <person name="Gujja S."/>
            <person name="Hansen M."/>
            <person name="Howarth C."/>
            <person name="Imamovic A."/>
            <person name="Ireland A."/>
            <person name="Larimer J."/>
            <person name="McCowan C."/>
            <person name="Murphy C."/>
            <person name="Pearson M."/>
            <person name="Poon T.W."/>
            <person name="Priest M."/>
            <person name="Roberts A."/>
            <person name="Saif S."/>
            <person name="Shea T."/>
            <person name="Sisk P."/>
            <person name="Sykes S."/>
            <person name="Wortman J."/>
            <person name="Nusbaum C."/>
            <person name="Birren B."/>
        </authorList>
    </citation>
    <scope>NUCLEOTIDE SEQUENCE [LARGE SCALE GENOMIC DNA]</scope>
    <source>
        <strain evidence="2 3">CBS 101466</strain>
    </source>
</reference>
<keyword evidence="3" id="KW-1185">Reference proteome</keyword>
<dbReference type="AlphaFoldDB" id="W2RLZ3"/>
<dbReference type="RefSeq" id="XP_008721572.1">
    <property type="nucleotide sequence ID" value="XM_008723350.1"/>
</dbReference>
<evidence type="ECO:0000313" key="3">
    <source>
        <dbReference type="Proteomes" id="UP000030752"/>
    </source>
</evidence>
<name>W2RLZ3_CYPE1</name>
<dbReference type="VEuPathDB" id="FungiDB:HMPREF1541_09032"/>
<dbReference type="HOGENOM" id="CLU_834298_0_0_1"/>
<dbReference type="Proteomes" id="UP000030752">
    <property type="component" value="Unassembled WGS sequence"/>
</dbReference>
<gene>
    <name evidence="2" type="ORF">HMPREF1541_09032</name>
</gene>
<dbReference type="GeneID" id="19976371"/>
<dbReference type="EMBL" id="KB822725">
    <property type="protein sequence ID" value="ETN36754.1"/>
    <property type="molecule type" value="Genomic_DNA"/>
</dbReference>